<evidence type="ECO:0000256" key="7">
    <source>
        <dbReference type="SAM" id="Phobius"/>
    </source>
</evidence>
<gene>
    <name evidence="10" type="ORF">GCM10009118_31870</name>
</gene>
<proteinExistence type="predicted"/>
<evidence type="ECO:0000259" key="8">
    <source>
        <dbReference type="PROSITE" id="PS50893"/>
    </source>
</evidence>
<dbReference type="Gene3D" id="1.20.1560.10">
    <property type="entry name" value="ABC transporter type 1, transmembrane domain"/>
    <property type="match status" value="1"/>
</dbReference>
<dbReference type="Pfam" id="PF00005">
    <property type="entry name" value="ABC_tran"/>
    <property type="match status" value="1"/>
</dbReference>
<dbReference type="PROSITE" id="PS50929">
    <property type="entry name" value="ABC_TM1F"/>
    <property type="match status" value="1"/>
</dbReference>
<evidence type="ECO:0000256" key="5">
    <source>
        <dbReference type="ARBA" id="ARBA00022989"/>
    </source>
</evidence>
<evidence type="ECO:0000259" key="9">
    <source>
        <dbReference type="PROSITE" id="PS50929"/>
    </source>
</evidence>
<dbReference type="Pfam" id="PF00664">
    <property type="entry name" value="ABC_membrane"/>
    <property type="match status" value="1"/>
</dbReference>
<dbReference type="PROSITE" id="PS50893">
    <property type="entry name" value="ABC_TRANSPORTER_2"/>
    <property type="match status" value="1"/>
</dbReference>
<comment type="caution">
    <text evidence="10">The sequence shown here is derived from an EMBL/GenBank/DDBJ whole genome shotgun (WGS) entry which is preliminary data.</text>
</comment>
<name>A0ABN1MU73_9FLAO</name>
<evidence type="ECO:0000313" key="10">
    <source>
        <dbReference type="EMBL" id="GAA0876777.1"/>
    </source>
</evidence>
<dbReference type="PANTHER" id="PTHR43394">
    <property type="entry name" value="ATP-DEPENDENT PERMEASE MDL1, MITOCHONDRIAL"/>
    <property type="match status" value="1"/>
</dbReference>
<keyword evidence="11" id="KW-1185">Reference proteome</keyword>
<dbReference type="PANTHER" id="PTHR43394:SF1">
    <property type="entry name" value="ATP-BINDING CASSETTE SUB-FAMILY B MEMBER 10, MITOCHONDRIAL"/>
    <property type="match status" value="1"/>
</dbReference>
<evidence type="ECO:0000256" key="3">
    <source>
        <dbReference type="ARBA" id="ARBA00022741"/>
    </source>
</evidence>
<dbReference type="SUPFAM" id="SSF90123">
    <property type="entry name" value="ABC transporter transmembrane region"/>
    <property type="match status" value="1"/>
</dbReference>
<dbReference type="SUPFAM" id="SSF52540">
    <property type="entry name" value="P-loop containing nucleoside triphosphate hydrolases"/>
    <property type="match status" value="1"/>
</dbReference>
<keyword evidence="6 7" id="KW-0472">Membrane</keyword>
<feature type="domain" description="ABC transmembrane type-1" evidence="9">
    <location>
        <begin position="63"/>
        <end position="339"/>
    </location>
</feature>
<dbReference type="CDD" id="cd18552">
    <property type="entry name" value="ABC_6TM_MsbA_like"/>
    <property type="match status" value="1"/>
</dbReference>
<accession>A0ABN1MU73</accession>
<dbReference type="InterPro" id="IPR027417">
    <property type="entry name" value="P-loop_NTPase"/>
</dbReference>
<dbReference type="SMART" id="SM00382">
    <property type="entry name" value="AAA"/>
    <property type="match status" value="1"/>
</dbReference>
<evidence type="ECO:0000256" key="1">
    <source>
        <dbReference type="ARBA" id="ARBA00004651"/>
    </source>
</evidence>
<protein>
    <submittedName>
        <fullName evidence="10">ABC transporter ATP-binding protein</fullName>
    </submittedName>
</protein>
<dbReference type="CDD" id="cd03251">
    <property type="entry name" value="ABCC_MsbA"/>
    <property type="match status" value="1"/>
</dbReference>
<dbReference type="GO" id="GO:0005524">
    <property type="term" value="F:ATP binding"/>
    <property type="evidence" value="ECO:0007669"/>
    <property type="project" value="UniProtKB-KW"/>
</dbReference>
<reference evidence="10 11" key="1">
    <citation type="journal article" date="2019" name="Int. J. Syst. Evol. Microbiol.">
        <title>The Global Catalogue of Microorganisms (GCM) 10K type strain sequencing project: providing services to taxonomists for standard genome sequencing and annotation.</title>
        <authorList>
            <consortium name="The Broad Institute Genomics Platform"/>
            <consortium name="The Broad Institute Genome Sequencing Center for Infectious Disease"/>
            <person name="Wu L."/>
            <person name="Ma J."/>
        </authorList>
    </citation>
    <scope>NUCLEOTIDE SEQUENCE [LARGE SCALE GENOMIC DNA]</scope>
    <source>
        <strain evidence="10 11">JCM 16083</strain>
    </source>
</reference>
<dbReference type="InterPro" id="IPR039421">
    <property type="entry name" value="Type_1_exporter"/>
</dbReference>
<comment type="subcellular location">
    <subcellularLocation>
        <location evidence="1">Cell membrane</location>
        <topology evidence="1">Multi-pass membrane protein</topology>
    </subcellularLocation>
</comment>
<organism evidence="10 11">
    <name type="scientific">Wandonia haliotis</name>
    <dbReference type="NCBI Taxonomy" id="574963"/>
    <lineage>
        <taxon>Bacteria</taxon>
        <taxon>Pseudomonadati</taxon>
        <taxon>Bacteroidota</taxon>
        <taxon>Flavobacteriia</taxon>
        <taxon>Flavobacteriales</taxon>
        <taxon>Crocinitomicaceae</taxon>
        <taxon>Wandonia</taxon>
    </lineage>
</organism>
<evidence type="ECO:0000256" key="4">
    <source>
        <dbReference type="ARBA" id="ARBA00022840"/>
    </source>
</evidence>
<dbReference type="Proteomes" id="UP001501126">
    <property type="component" value="Unassembled WGS sequence"/>
</dbReference>
<dbReference type="InterPro" id="IPR036640">
    <property type="entry name" value="ABC1_TM_sf"/>
</dbReference>
<dbReference type="RefSeq" id="WP_343790320.1">
    <property type="nucleotide sequence ID" value="NZ_BAAAFH010000022.1"/>
</dbReference>
<feature type="transmembrane region" description="Helical" evidence="7">
    <location>
        <begin position="193"/>
        <end position="211"/>
    </location>
</feature>
<keyword evidence="3" id="KW-0547">Nucleotide-binding</keyword>
<evidence type="ECO:0000256" key="2">
    <source>
        <dbReference type="ARBA" id="ARBA00022692"/>
    </source>
</evidence>
<dbReference type="InterPro" id="IPR003593">
    <property type="entry name" value="AAA+_ATPase"/>
</dbReference>
<feature type="transmembrane region" description="Helical" evidence="7">
    <location>
        <begin position="21"/>
        <end position="43"/>
    </location>
</feature>
<dbReference type="InterPro" id="IPR017871">
    <property type="entry name" value="ABC_transporter-like_CS"/>
</dbReference>
<keyword evidence="4 10" id="KW-0067">ATP-binding</keyword>
<dbReference type="PROSITE" id="PS00211">
    <property type="entry name" value="ABC_TRANSPORTER_1"/>
    <property type="match status" value="1"/>
</dbReference>
<keyword evidence="2 7" id="KW-0812">Transmembrane</keyword>
<keyword evidence="5 7" id="KW-1133">Transmembrane helix</keyword>
<evidence type="ECO:0000256" key="6">
    <source>
        <dbReference type="ARBA" id="ARBA00023136"/>
    </source>
</evidence>
<dbReference type="InterPro" id="IPR011527">
    <property type="entry name" value="ABC1_TM_dom"/>
</dbReference>
<evidence type="ECO:0000313" key="11">
    <source>
        <dbReference type="Proteomes" id="UP001501126"/>
    </source>
</evidence>
<dbReference type="InterPro" id="IPR003439">
    <property type="entry name" value="ABC_transporter-like_ATP-bd"/>
</dbReference>
<sequence>MKTIREIYRYTFHYKVQAILTIFYNFLFVIFNLVSLALFVPFLELIFSNDFPETAPVAPVWDGNFFDYSSDYYTYYMENYLFVNGQEKALLFICISVLSAFFLKNLFRYLAIYHQSQLRMAVVRDIRDTIFSKTLRLPMSFYSEEKKGDLMSRMSTDVNEIEIAVVAVLQLIFRDPIDVLLTVSLLLYWSPELTLVSFVVLPLSAFVISRIGKSLKRTAREGQDQMGRVFSIIEETLGGIRIIKAFNASEMVRGKFAKANLRHQKLITSTFRKRDLSSPLNEFLGAFVMLVIVYFGGKIVLSGEGNQLTGSQFLGFIIVFSQLLRPIQSIAQNIGNLQKAKVSLDRINQVIDTDEVIHDPIDPLDFNGIKEAVVYNDICFSYGDQQVINHVSFSVPRGRTVALVGESGSGKSTLSDLLPRFYDVSSGSVCIDGVDIRRFRVEDLRKEIGIVSQESILFNDTIRNNIAFGNPDASLEQIQAAARIANAHEFIEQQEQGYETIIGDRGNKLSGGQKQRISIARAILKDPQILILDEATSALDTESEKLVQDALEKLMSNRTSIVIAHRLSTVRHADEIIVLQKGEVVERGNHDELIAKKGLYQRLCSLQGLS</sequence>
<dbReference type="EMBL" id="BAAAFH010000022">
    <property type="protein sequence ID" value="GAA0876777.1"/>
    <property type="molecule type" value="Genomic_DNA"/>
</dbReference>
<feature type="transmembrane region" description="Helical" evidence="7">
    <location>
        <begin position="89"/>
        <end position="110"/>
    </location>
</feature>
<feature type="domain" description="ABC transporter" evidence="8">
    <location>
        <begin position="373"/>
        <end position="606"/>
    </location>
</feature>
<dbReference type="Gene3D" id="3.40.50.300">
    <property type="entry name" value="P-loop containing nucleotide triphosphate hydrolases"/>
    <property type="match status" value="1"/>
</dbReference>